<evidence type="ECO:0000313" key="5">
    <source>
        <dbReference type="Proteomes" id="UP000283880"/>
    </source>
</evidence>
<evidence type="ECO:0000256" key="2">
    <source>
        <dbReference type="ARBA" id="ARBA00022840"/>
    </source>
</evidence>
<dbReference type="GO" id="GO:0005524">
    <property type="term" value="F:ATP binding"/>
    <property type="evidence" value="ECO:0007669"/>
    <property type="project" value="UniProtKB-KW"/>
</dbReference>
<sequence>MEGRRAMEKLTEELVGLAERKLGRRRAKKLRRDISFFRNFAGTREYPKYFWVCRYDIYKQALQRTAEDLAAKGELREPGDLYYLDLEELQSLLRTGKAYRSKIERRRGEYRRFARLTPPRLMFSDGEVPEPDRRDGLPAGALTGLGVSAGIVEGRARVVRSLGEAIMEKGDILVTAFTDPSWTPVFVSISGLVTEVGGMMTHGAVITREYGLPAVVGVADATRLIHDGDRIRLDGEMGFVQILLN</sequence>
<feature type="domain" description="PEP-utilising enzyme mobile" evidence="3">
    <location>
        <begin position="168"/>
        <end position="238"/>
    </location>
</feature>
<keyword evidence="4" id="KW-0670">Pyruvate</keyword>
<dbReference type="Proteomes" id="UP000283880">
    <property type="component" value="Unassembled WGS sequence"/>
</dbReference>
<comment type="caution">
    <text evidence="4">The sequence shown here is derived from an EMBL/GenBank/DDBJ whole genome shotgun (WGS) entry which is preliminary data.</text>
</comment>
<dbReference type="PANTHER" id="PTHR43615:SF1">
    <property type="entry name" value="PPDK_N DOMAIN-CONTAINING PROTEIN"/>
    <property type="match status" value="1"/>
</dbReference>
<protein>
    <submittedName>
        <fullName evidence="4">Phosphoenolpyruvate synthase</fullName>
    </submittedName>
</protein>
<reference evidence="4 5" key="1">
    <citation type="submission" date="2018-08" db="EMBL/GenBank/DDBJ databases">
        <title>A genome reference for cultivated species of the human gut microbiota.</title>
        <authorList>
            <person name="Zou Y."/>
            <person name="Xue W."/>
            <person name="Luo G."/>
        </authorList>
    </citation>
    <scope>NUCLEOTIDE SEQUENCE [LARGE SCALE GENOMIC DNA]</scope>
    <source>
        <strain evidence="4 5">AF04-15</strain>
    </source>
</reference>
<dbReference type="OrthoDB" id="9765468at2"/>
<dbReference type="InterPro" id="IPR036637">
    <property type="entry name" value="Phosphohistidine_dom_sf"/>
</dbReference>
<evidence type="ECO:0000313" key="4">
    <source>
        <dbReference type="EMBL" id="RGX27024.1"/>
    </source>
</evidence>
<dbReference type="PANTHER" id="PTHR43615">
    <property type="entry name" value="PHOSPHOENOLPYRUVATE SYNTHASE-RELATED"/>
    <property type="match status" value="1"/>
</dbReference>
<dbReference type="SUPFAM" id="SSF52009">
    <property type="entry name" value="Phosphohistidine domain"/>
    <property type="match status" value="1"/>
</dbReference>
<dbReference type="EMBL" id="QSBM01000014">
    <property type="protein sequence ID" value="RGX27024.1"/>
    <property type="molecule type" value="Genomic_DNA"/>
</dbReference>
<accession>A0A413FCF2</accession>
<evidence type="ECO:0000256" key="1">
    <source>
        <dbReference type="ARBA" id="ARBA00022741"/>
    </source>
</evidence>
<dbReference type="Pfam" id="PF00391">
    <property type="entry name" value="PEP-utilizers"/>
    <property type="match status" value="1"/>
</dbReference>
<dbReference type="InterPro" id="IPR051549">
    <property type="entry name" value="PEP_Utilizing_Enz"/>
</dbReference>
<dbReference type="AlphaFoldDB" id="A0A413FCF2"/>
<dbReference type="GO" id="GO:0016772">
    <property type="term" value="F:transferase activity, transferring phosphorus-containing groups"/>
    <property type="evidence" value="ECO:0007669"/>
    <property type="project" value="InterPro"/>
</dbReference>
<name>A0A413FCF2_9FIRM</name>
<dbReference type="InterPro" id="IPR008279">
    <property type="entry name" value="PEP-util_enz_mobile_dom"/>
</dbReference>
<dbReference type="Gene3D" id="3.50.30.10">
    <property type="entry name" value="Phosphohistidine domain"/>
    <property type="match status" value="1"/>
</dbReference>
<gene>
    <name evidence="4" type="ORF">DWV29_18310</name>
</gene>
<keyword evidence="1" id="KW-0547">Nucleotide-binding</keyword>
<evidence type="ECO:0000259" key="3">
    <source>
        <dbReference type="Pfam" id="PF00391"/>
    </source>
</evidence>
<keyword evidence="2" id="KW-0067">ATP-binding</keyword>
<proteinExistence type="predicted"/>
<organism evidence="4 5">
    <name type="scientific">Enterocloster asparagiformis</name>
    <dbReference type="NCBI Taxonomy" id="333367"/>
    <lineage>
        <taxon>Bacteria</taxon>
        <taxon>Bacillati</taxon>
        <taxon>Bacillota</taxon>
        <taxon>Clostridia</taxon>
        <taxon>Lachnospirales</taxon>
        <taxon>Lachnospiraceae</taxon>
        <taxon>Enterocloster</taxon>
    </lineage>
</organism>
<dbReference type="FunFam" id="3.50.30.10:FF:000007">
    <property type="entry name" value="Phosphoenolpyruvate synthase"/>
    <property type="match status" value="1"/>
</dbReference>